<dbReference type="VEuPathDB" id="FungiDB:BO97DRAFT_437594"/>
<feature type="transmembrane region" description="Helical" evidence="6">
    <location>
        <begin position="151"/>
        <end position="171"/>
    </location>
</feature>
<evidence type="ECO:0000259" key="7">
    <source>
        <dbReference type="PROSITE" id="PS50850"/>
    </source>
</evidence>
<evidence type="ECO:0000256" key="4">
    <source>
        <dbReference type="ARBA" id="ARBA00023136"/>
    </source>
</evidence>
<feature type="transmembrane region" description="Helical" evidence="6">
    <location>
        <begin position="328"/>
        <end position="348"/>
    </location>
</feature>
<gene>
    <name evidence="8" type="ORF">BO97DRAFT_437594</name>
</gene>
<dbReference type="AlphaFoldDB" id="A0A395HM54"/>
<comment type="subcellular location">
    <subcellularLocation>
        <location evidence="1">Membrane</location>
        <topology evidence="1">Multi-pass membrane protein</topology>
    </subcellularLocation>
</comment>
<organism evidence="8 9">
    <name type="scientific">Aspergillus homomorphus (strain CBS 101889)</name>
    <dbReference type="NCBI Taxonomy" id="1450537"/>
    <lineage>
        <taxon>Eukaryota</taxon>
        <taxon>Fungi</taxon>
        <taxon>Dikarya</taxon>
        <taxon>Ascomycota</taxon>
        <taxon>Pezizomycotina</taxon>
        <taxon>Eurotiomycetes</taxon>
        <taxon>Eurotiomycetidae</taxon>
        <taxon>Eurotiales</taxon>
        <taxon>Aspergillaceae</taxon>
        <taxon>Aspergillus</taxon>
        <taxon>Aspergillus subgen. Circumdati</taxon>
    </lineage>
</organism>
<dbReference type="OrthoDB" id="5215911at2759"/>
<feature type="transmembrane region" description="Helical" evidence="6">
    <location>
        <begin position="378"/>
        <end position="396"/>
    </location>
</feature>
<evidence type="ECO:0000313" key="9">
    <source>
        <dbReference type="Proteomes" id="UP000248961"/>
    </source>
</evidence>
<dbReference type="PANTHER" id="PTHR23501:SF199">
    <property type="entry name" value="MFS EFFLUX TRANSPORTER INPD-RELATED"/>
    <property type="match status" value="1"/>
</dbReference>
<proteinExistence type="predicted"/>
<evidence type="ECO:0000256" key="1">
    <source>
        <dbReference type="ARBA" id="ARBA00004141"/>
    </source>
</evidence>
<feature type="transmembrane region" description="Helical" evidence="6">
    <location>
        <begin position="489"/>
        <end position="512"/>
    </location>
</feature>
<feature type="transmembrane region" description="Helical" evidence="6">
    <location>
        <begin position="224"/>
        <end position="245"/>
    </location>
</feature>
<dbReference type="SUPFAM" id="SSF103473">
    <property type="entry name" value="MFS general substrate transporter"/>
    <property type="match status" value="1"/>
</dbReference>
<dbReference type="InterPro" id="IPR011701">
    <property type="entry name" value="MFS"/>
</dbReference>
<feature type="transmembrane region" description="Helical" evidence="6">
    <location>
        <begin position="286"/>
        <end position="308"/>
    </location>
</feature>
<dbReference type="InterPro" id="IPR036259">
    <property type="entry name" value="MFS_trans_sf"/>
</dbReference>
<evidence type="ECO:0000256" key="3">
    <source>
        <dbReference type="ARBA" id="ARBA00022989"/>
    </source>
</evidence>
<keyword evidence="4 6" id="KW-0472">Membrane</keyword>
<name>A0A395HM54_ASPHC</name>
<dbReference type="EMBL" id="KZ824313">
    <property type="protein sequence ID" value="RAL08503.1"/>
    <property type="molecule type" value="Genomic_DNA"/>
</dbReference>
<dbReference type="Gene3D" id="1.20.1250.20">
    <property type="entry name" value="MFS general substrate transporter like domains"/>
    <property type="match status" value="1"/>
</dbReference>
<feature type="transmembrane region" description="Helical" evidence="6">
    <location>
        <begin position="44"/>
        <end position="63"/>
    </location>
</feature>
<feature type="transmembrane region" description="Helical" evidence="6">
    <location>
        <begin position="84"/>
        <end position="103"/>
    </location>
</feature>
<dbReference type="GO" id="GO:0005886">
    <property type="term" value="C:plasma membrane"/>
    <property type="evidence" value="ECO:0007669"/>
    <property type="project" value="TreeGrafter"/>
</dbReference>
<keyword evidence="2 6" id="KW-0812">Transmembrane</keyword>
<dbReference type="STRING" id="1450537.A0A395HM54"/>
<dbReference type="GO" id="GO:0022857">
    <property type="term" value="F:transmembrane transporter activity"/>
    <property type="evidence" value="ECO:0007669"/>
    <property type="project" value="InterPro"/>
</dbReference>
<reference evidence="8 9" key="1">
    <citation type="submission" date="2018-02" db="EMBL/GenBank/DDBJ databases">
        <title>The genomes of Aspergillus section Nigri reveals drivers in fungal speciation.</title>
        <authorList>
            <consortium name="DOE Joint Genome Institute"/>
            <person name="Vesth T.C."/>
            <person name="Nybo J."/>
            <person name="Theobald S."/>
            <person name="Brandl J."/>
            <person name="Frisvad J.C."/>
            <person name="Nielsen K.F."/>
            <person name="Lyhne E.K."/>
            <person name="Kogle M.E."/>
            <person name="Kuo A."/>
            <person name="Riley R."/>
            <person name="Clum A."/>
            <person name="Nolan M."/>
            <person name="Lipzen A."/>
            <person name="Salamov A."/>
            <person name="Henrissat B."/>
            <person name="Wiebenga A."/>
            <person name="De vries R.P."/>
            <person name="Grigoriev I.V."/>
            <person name="Mortensen U.H."/>
            <person name="Andersen M.R."/>
            <person name="Baker S.E."/>
        </authorList>
    </citation>
    <scope>NUCLEOTIDE SEQUENCE [LARGE SCALE GENOMIC DNA]</scope>
    <source>
        <strain evidence="8 9">CBS 101889</strain>
    </source>
</reference>
<keyword evidence="3 6" id="KW-1133">Transmembrane helix</keyword>
<dbReference type="Pfam" id="PF07690">
    <property type="entry name" value="MFS_1"/>
    <property type="match status" value="1"/>
</dbReference>
<feature type="transmembrane region" description="Helical" evidence="6">
    <location>
        <begin position="408"/>
        <end position="433"/>
    </location>
</feature>
<dbReference type="GeneID" id="37202148"/>
<evidence type="ECO:0000256" key="6">
    <source>
        <dbReference type="SAM" id="Phobius"/>
    </source>
</evidence>
<dbReference type="RefSeq" id="XP_025547657.1">
    <property type="nucleotide sequence ID" value="XM_025697859.1"/>
</dbReference>
<accession>A0A395HM54</accession>
<feature type="compositionally biased region" description="Polar residues" evidence="5">
    <location>
        <begin position="1"/>
        <end position="21"/>
    </location>
</feature>
<dbReference type="PANTHER" id="PTHR23501">
    <property type="entry name" value="MAJOR FACILITATOR SUPERFAMILY"/>
    <property type="match status" value="1"/>
</dbReference>
<dbReference type="Proteomes" id="UP000248961">
    <property type="component" value="Unassembled WGS sequence"/>
</dbReference>
<sequence>MELESINSQAHTAHSDATASPDTDRRKPAASTPEQEPIVLLSNWNFFTILSCLSAAVILCGYDSTCVATLTPIISDEFGSLNDVSWYGIAYSLASCATVLSYAKLYSFYRTTTVLVASFIVGRVIAGLGNSGILSGTNITLARIVPLHKRAFYQALIGGVECVALAVAPFLSGCIAEYASWRVCFYICLPLGVIPIVAVLLFLRLPKTAAQAQDLRPSDKLRQLDLPGMALFVPWVVCLVLALQWGGSEYTWTSKQMITLFALVGTFLLAMQEHATLPLRLLRSRVMLSSMLVTFATSGALYVFTFYVPLYNQAVRGVTTMESGLRDLSRILGLVCAISIGGIATNTIGYYMAPMLFGAALMIVGAALTTTFDPSTALSHILIYQAILGIGCGLVFQQPYTAAQASIATADVNVAIVIITFAQLLGSVVMLAVAQNVFSTRLAAGIAFSVPGLDPNSILNAGATSLRELVPMQYLAGALEAYNGARVDVFYTGLAIASVTTLGALGSGWKSVKQMSKEAKQK</sequence>
<feature type="transmembrane region" description="Helical" evidence="6">
    <location>
        <begin position="115"/>
        <end position="139"/>
    </location>
</feature>
<evidence type="ECO:0000256" key="5">
    <source>
        <dbReference type="SAM" id="MobiDB-lite"/>
    </source>
</evidence>
<feature type="transmembrane region" description="Helical" evidence="6">
    <location>
        <begin position="183"/>
        <end position="203"/>
    </location>
</feature>
<evidence type="ECO:0000256" key="2">
    <source>
        <dbReference type="ARBA" id="ARBA00022692"/>
    </source>
</evidence>
<keyword evidence="9" id="KW-1185">Reference proteome</keyword>
<protein>
    <submittedName>
        <fullName evidence="8">MFS general substrate transporter</fullName>
    </submittedName>
</protein>
<dbReference type="InterPro" id="IPR020846">
    <property type="entry name" value="MFS_dom"/>
</dbReference>
<feature type="domain" description="Major facilitator superfamily (MFS) profile" evidence="7">
    <location>
        <begin position="1"/>
        <end position="480"/>
    </location>
</feature>
<feature type="region of interest" description="Disordered" evidence="5">
    <location>
        <begin position="1"/>
        <end position="33"/>
    </location>
</feature>
<evidence type="ECO:0000313" key="8">
    <source>
        <dbReference type="EMBL" id="RAL08503.1"/>
    </source>
</evidence>
<feature type="transmembrane region" description="Helical" evidence="6">
    <location>
        <begin position="257"/>
        <end position="274"/>
    </location>
</feature>
<dbReference type="PROSITE" id="PS50850">
    <property type="entry name" value="MFS"/>
    <property type="match status" value="1"/>
</dbReference>